<keyword evidence="1" id="KW-0560">Oxidoreductase</keyword>
<dbReference type="OrthoDB" id="157302at2"/>
<gene>
    <name evidence="3" type="ORF">KALB_1702</name>
</gene>
<organism evidence="3 4">
    <name type="scientific">Kutzneria albida DSM 43870</name>
    <dbReference type="NCBI Taxonomy" id="1449976"/>
    <lineage>
        <taxon>Bacteria</taxon>
        <taxon>Bacillati</taxon>
        <taxon>Actinomycetota</taxon>
        <taxon>Actinomycetes</taxon>
        <taxon>Pseudonocardiales</taxon>
        <taxon>Pseudonocardiaceae</taxon>
        <taxon>Kutzneria</taxon>
    </lineage>
</organism>
<sequence length="138" mass="15262">MDLPEQAARRLAEERFLWLTTITASGAPAPTPVWFVPQGADLVVYSEPNARKIANIERQPLVSAHFNADPEGHEIVVLHCRAQVERGVSVAAHTEYLAKYREGLAALGQTVEQADQLYTVRLRLTPRRVWLGPEAPAG</sequence>
<dbReference type="GO" id="GO:0070967">
    <property type="term" value="F:coenzyme F420 binding"/>
    <property type="evidence" value="ECO:0007669"/>
    <property type="project" value="TreeGrafter"/>
</dbReference>
<evidence type="ECO:0000259" key="2">
    <source>
        <dbReference type="Pfam" id="PF01243"/>
    </source>
</evidence>
<dbReference type="eggNOG" id="COG3871">
    <property type="taxonomic scope" value="Bacteria"/>
</dbReference>
<dbReference type="Proteomes" id="UP000019225">
    <property type="component" value="Chromosome"/>
</dbReference>
<dbReference type="KEGG" id="kal:KALB_1702"/>
<dbReference type="PANTHER" id="PTHR35176">
    <property type="entry name" value="HEME OXYGENASE HI_0854-RELATED"/>
    <property type="match status" value="1"/>
</dbReference>
<dbReference type="NCBIfam" id="TIGR03667">
    <property type="entry name" value="Rv3369"/>
    <property type="match status" value="1"/>
</dbReference>
<dbReference type="EMBL" id="CP007155">
    <property type="protein sequence ID" value="AHH95073.1"/>
    <property type="molecule type" value="Genomic_DNA"/>
</dbReference>
<proteinExistence type="predicted"/>
<dbReference type="Gene3D" id="2.30.110.10">
    <property type="entry name" value="Electron Transport, Fmn-binding Protein, Chain A"/>
    <property type="match status" value="1"/>
</dbReference>
<dbReference type="HOGENOM" id="CLU_150521_0_0_11"/>
<dbReference type="InterPro" id="IPR052019">
    <property type="entry name" value="F420H2_bilvrd_red/Heme_oxyg"/>
</dbReference>
<evidence type="ECO:0000256" key="1">
    <source>
        <dbReference type="ARBA" id="ARBA00023002"/>
    </source>
</evidence>
<accession>W5W1K2</accession>
<feature type="domain" description="Pyridoxamine 5'-phosphate oxidase N-terminal" evidence="2">
    <location>
        <begin position="3"/>
        <end position="128"/>
    </location>
</feature>
<name>W5W1K2_9PSEU</name>
<reference evidence="3 4" key="1">
    <citation type="journal article" date="2014" name="BMC Genomics">
        <title>Complete genome sequence of producer of the glycopeptide antibiotic Aculeximycin Kutzneria albida DSM 43870T, a representative of minor genus of Pseudonocardiaceae.</title>
        <authorList>
            <person name="Rebets Y."/>
            <person name="Tokovenko B."/>
            <person name="Lushchyk I."/>
            <person name="Ruckert C."/>
            <person name="Zaburannyi N."/>
            <person name="Bechthold A."/>
            <person name="Kalinowski J."/>
            <person name="Luzhetskyy A."/>
        </authorList>
    </citation>
    <scope>NUCLEOTIDE SEQUENCE [LARGE SCALE GENOMIC DNA]</scope>
    <source>
        <strain evidence="3">DSM 43870</strain>
    </source>
</reference>
<dbReference type="STRING" id="1449976.KALB_1702"/>
<keyword evidence="4" id="KW-1185">Reference proteome</keyword>
<dbReference type="GO" id="GO:0016627">
    <property type="term" value="F:oxidoreductase activity, acting on the CH-CH group of donors"/>
    <property type="evidence" value="ECO:0007669"/>
    <property type="project" value="TreeGrafter"/>
</dbReference>
<dbReference type="RefSeq" id="WP_025355277.1">
    <property type="nucleotide sequence ID" value="NZ_CP007155.1"/>
</dbReference>
<dbReference type="GO" id="GO:0005829">
    <property type="term" value="C:cytosol"/>
    <property type="evidence" value="ECO:0007669"/>
    <property type="project" value="TreeGrafter"/>
</dbReference>
<dbReference type="SUPFAM" id="SSF50475">
    <property type="entry name" value="FMN-binding split barrel"/>
    <property type="match status" value="1"/>
</dbReference>
<evidence type="ECO:0000313" key="3">
    <source>
        <dbReference type="EMBL" id="AHH95073.1"/>
    </source>
</evidence>
<dbReference type="AlphaFoldDB" id="W5W1K2"/>
<evidence type="ECO:0000313" key="4">
    <source>
        <dbReference type="Proteomes" id="UP000019225"/>
    </source>
</evidence>
<dbReference type="Pfam" id="PF01243">
    <property type="entry name" value="PNPOx_N"/>
    <property type="match status" value="1"/>
</dbReference>
<dbReference type="PANTHER" id="PTHR35176:SF6">
    <property type="entry name" value="HEME OXYGENASE HI_0854-RELATED"/>
    <property type="match status" value="1"/>
</dbReference>
<dbReference type="InterPro" id="IPR011576">
    <property type="entry name" value="Pyridox_Oxase_N"/>
</dbReference>
<protein>
    <recommendedName>
        <fullName evidence="2">Pyridoxamine 5'-phosphate oxidase N-terminal domain-containing protein</fullName>
    </recommendedName>
</protein>
<dbReference type="InterPro" id="IPR019966">
    <property type="entry name" value="F420-dep_enz_PPOX_Rv3369"/>
</dbReference>
<dbReference type="InterPro" id="IPR012349">
    <property type="entry name" value="Split_barrel_FMN-bd"/>
</dbReference>